<gene>
    <name evidence="1" type="ORF">JQC72_04070</name>
</gene>
<organism evidence="1 2">
    <name type="scientific">Polycladomyces zharkentensis</name>
    <dbReference type="NCBI Taxonomy" id="2807616"/>
    <lineage>
        <taxon>Bacteria</taxon>
        <taxon>Bacillati</taxon>
        <taxon>Bacillota</taxon>
        <taxon>Bacilli</taxon>
        <taxon>Bacillales</taxon>
        <taxon>Thermoactinomycetaceae</taxon>
        <taxon>Polycladomyces</taxon>
    </lineage>
</organism>
<reference evidence="1" key="1">
    <citation type="journal article" date="2024" name="Int. J. Syst. Evol. Microbiol.">
        <title>Polycladomyces zharkentensis sp. nov., a novel thermophilic cellulose- and starch-degrading member of the Bacillota from a geothermal aquifer in Kazakhstan.</title>
        <authorList>
            <person name="Mashzhan A."/>
            <person name="Kistaubayeva A."/>
            <person name="Javier-Lopez R."/>
            <person name="Bissenova U."/>
            <person name="Bissenbay A."/>
            <person name="Birkeland N.K."/>
        </authorList>
    </citation>
    <scope>NUCLEOTIDE SEQUENCE</scope>
    <source>
        <strain evidence="1">ZKZ2T</strain>
    </source>
</reference>
<name>A0ABS2WGQ4_9BACL</name>
<sequence>MTDVSSVQQQAIWNQSVSRLVNSRWLRSELDRFRESYRHQCSQGWLEWVAEQGQGEQGRQRIMQLLRQIQAAQSATVSPVRGEDDSGSDEVEARRVAYLLTKKRKHRPRKKKKGR</sequence>
<dbReference type="EMBL" id="JAFHAP010000004">
    <property type="protein sequence ID" value="MBN2908696.1"/>
    <property type="molecule type" value="Genomic_DNA"/>
</dbReference>
<accession>A0ABS2WGQ4</accession>
<evidence type="ECO:0000313" key="1">
    <source>
        <dbReference type="EMBL" id="MBN2908696.1"/>
    </source>
</evidence>
<keyword evidence="2" id="KW-1185">Reference proteome</keyword>
<proteinExistence type="predicted"/>
<dbReference type="RefSeq" id="WP_205493024.1">
    <property type="nucleotide sequence ID" value="NZ_JAFHAP010000004.1"/>
</dbReference>
<protein>
    <submittedName>
        <fullName evidence="1">Uncharacterized protein</fullName>
    </submittedName>
</protein>
<evidence type="ECO:0000313" key="2">
    <source>
        <dbReference type="Proteomes" id="UP001177120"/>
    </source>
</evidence>
<dbReference type="Proteomes" id="UP001177120">
    <property type="component" value="Unassembled WGS sequence"/>
</dbReference>
<comment type="caution">
    <text evidence="1">The sequence shown here is derived from an EMBL/GenBank/DDBJ whole genome shotgun (WGS) entry which is preliminary data.</text>
</comment>